<dbReference type="Proteomes" id="UP000679722">
    <property type="component" value="Unassembled WGS sequence"/>
</dbReference>
<protein>
    <submittedName>
        <fullName evidence="5">Transporter substrate-binding domain-containing protein</fullName>
    </submittedName>
</protein>
<dbReference type="SMART" id="SM00062">
    <property type="entry name" value="PBPb"/>
    <property type="match status" value="1"/>
</dbReference>
<proteinExistence type="inferred from homology"/>
<name>A0ABS5H6P4_9GAMM</name>
<organism evidence="5 6">
    <name type="scientific">Marinomonas vulgaris</name>
    <dbReference type="NCBI Taxonomy" id="2823372"/>
    <lineage>
        <taxon>Bacteria</taxon>
        <taxon>Pseudomonadati</taxon>
        <taxon>Pseudomonadota</taxon>
        <taxon>Gammaproteobacteria</taxon>
        <taxon>Oceanospirillales</taxon>
        <taxon>Oceanospirillaceae</taxon>
        <taxon>Marinomonas</taxon>
    </lineage>
</organism>
<evidence type="ECO:0000256" key="2">
    <source>
        <dbReference type="ARBA" id="ARBA00022729"/>
    </source>
</evidence>
<dbReference type="PANTHER" id="PTHR35936">
    <property type="entry name" value="MEMBRANE-BOUND LYTIC MUREIN TRANSGLYCOSYLASE F"/>
    <property type="match status" value="1"/>
</dbReference>
<dbReference type="EMBL" id="JAGSSV010000001">
    <property type="protein sequence ID" value="MBR7887382.1"/>
    <property type="molecule type" value="Genomic_DNA"/>
</dbReference>
<dbReference type="SUPFAM" id="SSF53850">
    <property type="entry name" value="Periplasmic binding protein-like II"/>
    <property type="match status" value="1"/>
</dbReference>
<feature type="signal peptide" evidence="3">
    <location>
        <begin position="1"/>
        <end position="21"/>
    </location>
</feature>
<comment type="similarity">
    <text evidence="1">Belongs to the bacterial solute-binding protein 3 family.</text>
</comment>
<evidence type="ECO:0000313" key="5">
    <source>
        <dbReference type="EMBL" id="MBR7887382.1"/>
    </source>
</evidence>
<gene>
    <name evidence="5" type="ORF">J9B83_00400</name>
</gene>
<keyword evidence="6" id="KW-1185">Reference proteome</keyword>
<reference evidence="6" key="1">
    <citation type="submission" date="2023-07" db="EMBL/GenBank/DDBJ databases">
        <title>Marinomonas vulgaris A79, complete genome.</title>
        <authorList>
            <person name="Ying J.-J."/>
        </authorList>
    </citation>
    <scope>NUCLEOTIDE SEQUENCE [LARGE SCALE GENOMIC DNA]</scope>
    <source>
        <strain evidence="6">A79</strain>
    </source>
</reference>
<dbReference type="Pfam" id="PF00497">
    <property type="entry name" value="SBP_bac_3"/>
    <property type="match status" value="1"/>
</dbReference>
<keyword evidence="2 3" id="KW-0732">Signal</keyword>
<comment type="caution">
    <text evidence="5">The sequence shown here is derived from an EMBL/GenBank/DDBJ whole genome shotgun (WGS) entry which is preliminary data.</text>
</comment>
<evidence type="ECO:0000256" key="3">
    <source>
        <dbReference type="SAM" id="SignalP"/>
    </source>
</evidence>
<evidence type="ECO:0000259" key="4">
    <source>
        <dbReference type="SMART" id="SM00062"/>
    </source>
</evidence>
<dbReference type="Gene3D" id="3.40.190.10">
    <property type="entry name" value="Periplasmic binding protein-like II"/>
    <property type="match status" value="2"/>
</dbReference>
<sequence length="275" mass="30853">MRLQISLLCCVLAAISFNAHAVTDDEEPSESQCRTLIASGNSEYPPFLWRENKDSSQLEGVNRIIMDELARRTGIDIQLAHVGPWSRAQSEVENGRVDLMAGAFYTHIRSGYMDYFMPVMLQTSSVVWQNKRNPFPFHRKEDLKNRLGVTVINNSFGQDFDHYAERHLSILSVASVSQALRMLATGRVDYVLYEKNPASAYASLLGLSEDIVAVSPDISSEGLYLTMSKRSMCNNDQVKQKIAEALAAMSNEGFHERAMQLGIDAWEAHSRSLLN</sequence>
<dbReference type="PANTHER" id="PTHR35936:SF6">
    <property type="entry name" value="AMINO ACID ABC TRANSPORTER SUBSTRATE-BINDING PAAT FAMILY PROTEIN"/>
    <property type="match status" value="1"/>
</dbReference>
<feature type="domain" description="Solute-binding protein family 3/N-terminal" evidence="4">
    <location>
        <begin position="35"/>
        <end position="264"/>
    </location>
</feature>
<accession>A0ABS5H6P4</accession>
<dbReference type="InterPro" id="IPR001638">
    <property type="entry name" value="Solute-binding_3/MltF_N"/>
</dbReference>
<dbReference type="RefSeq" id="WP_211534692.1">
    <property type="nucleotide sequence ID" value="NZ_JAGSSV010000001.1"/>
</dbReference>
<evidence type="ECO:0000256" key="1">
    <source>
        <dbReference type="ARBA" id="ARBA00010333"/>
    </source>
</evidence>
<feature type="chain" id="PRO_5046115496" evidence="3">
    <location>
        <begin position="22"/>
        <end position="275"/>
    </location>
</feature>
<evidence type="ECO:0000313" key="6">
    <source>
        <dbReference type="Proteomes" id="UP000679722"/>
    </source>
</evidence>